<evidence type="ECO:0000313" key="3">
    <source>
        <dbReference type="Proteomes" id="UP000222366"/>
    </source>
</evidence>
<reference evidence="2 3" key="1">
    <citation type="journal article" date="2017" name="Nat. Microbiol.">
        <title>Natural product diversity associated with the nematode symbionts Photorhabdus and Xenorhabdus.</title>
        <authorList>
            <person name="Tobias N.J."/>
            <person name="Wolff H."/>
            <person name="Djahanschiri B."/>
            <person name="Grundmann F."/>
            <person name="Kronenwerth M."/>
            <person name="Shi Y.M."/>
            <person name="Simonyi S."/>
            <person name="Grun P."/>
            <person name="Shapiro-Ilan D."/>
            <person name="Pidot S.J."/>
            <person name="Stinear T.P."/>
            <person name="Ebersberger I."/>
            <person name="Bode H.B."/>
        </authorList>
    </citation>
    <scope>NUCLEOTIDE SEQUENCE [LARGE SCALE GENOMIC DNA]</scope>
    <source>
        <strain evidence="2 3">DSM 17904</strain>
    </source>
</reference>
<protein>
    <recommendedName>
        <fullName evidence="1">DUF7079 domain-containing protein</fullName>
    </recommendedName>
</protein>
<comment type="caution">
    <text evidence="2">The sequence shown here is derived from an EMBL/GenBank/DDBJ whole genome shotgun (WGS) entry which is preliminary data.</text>
</comment>
<dbReference type="InterPro" id="IPR055507">
    <property type="entry name" value="DUF7079"/>
</dbReference>
<gene>
    <name evidence="2" type="ORF">Xsto_02071</name>
</gene>
<dbReference type="EMBL" id="NJAJ01000016">
    <property type="protein sequence ID" value="PHM65493.1"/>
    <property type="molecule type" value="Genomic_DNA"/>
</dbReference>
<proteinExistence type="predicted"/>
<keyword evidence="3" id="KW-1185">Reference proteome</keyword>
<dbReference type="AlphaFoldDB" id="A0A2D0KPY3"/>
<evidence type="ECO:0000259" key="1">
    <source>
        <dbReference type="Pfam" id="PF23296"/>
    </source>
</evidence>
<name>A0A2D0KPY3_9GAMM</name>
<dbReference type="RefSeq" id="WP_099125003.1">
    <property type="nucleotide sequence ID" value="NZ_CAWNRH010000068.1"/>
</dbReference>
<dbReference type="Proteomes" id="UP000222366">
    <property type="component" value="Unassembled WGS sequence"/>
</dbReference>
<accession>A0A2D0KPY3</accession>
<organism evidence="2 3">
    <name type="scientific">Xenorhabdus stockiae</name>
    <dbReference type="NCBI Taxonomy" id="351614"/>
    <lineage>
        <taxon>Bacteria</taxon>
        <taxon>Pseudomonadati</taxon>
        <taxon>Pseudomonadota</taxon>
        <taxon>Gammaproteobacteria</taxon>
        <taxon>Enterobacterales</taxon>
        <taxon>Morganellaceae</taxon>
        <taxon>Xenorhabdus</taxon>
    </lineage>
</organism>
<feature type="domain" description="DUF7079" evidence="1">
    <location>
        <begin position="8"/>
        <end position="113"/>
    </location>
</feature>
<dbReference type="Pfam" id="PF23296">
    <property type="entry name" value="DUF7079"/>
    <property type="match status" value="1"/>
</dbReference>
<sequence length="121" mass="14429">MNNQFTDIDLCEALSTIFVDNEVDYEEIVSIVKYFSIEHAETVFFEWVAPVCYTNGFTPVPYIWTVFEREQLWEDIQSFHKQRTMAGIVGKIKTKIKLFLLRKYFEDDWKKLQRSLTVLSN</sequence>
<evidence type="ECO:0000313" key="2">
    <source>
        <dbReference type="EMBL" id="PHM65493.1"/>
    </source>
</evidence>